<gene>
    <name evidence="2" type="ORF">IFM89_036430</name>
</gene>
<dbReference type="AlphaFoldDB" id="A0A835M8A9"/>
<dbReference type="PANTHER" id="PTHR37734">
    <property type="entry name" value="LARGE RIBOSOMAL RNA SUBUNIT ACCUMULATION PROTEIN YCED HOMOLOG 2, CHLOROPLASTIC"/>
    <property type="match status" value="1"/>
</dbReference>
<evidence type="ECO:0000313" key="3">
    <source>
        <dbReference type="Proteomes" id="UP000631114"/>
    </source>
</evidence>
<name>A0A835M8A9_9MAGN</name>
<feature type="region of interest" description="Disordered" evidence="1">
    <location>
        <begin position="37"/>
        <end position="64"/>
    </location>
</feature>
<evidence type="ECO:0000256" key="1">
    <source>
        <dbReference type="SAM" id="MobiDB-lite"/>
    </source>
</evidence>
<reference evidence="2 3" key="1">
    <citation type="submission" date="2020-10" db="EMBL/GenBank/DDBJ databases">
        <title>The Coptis chinensis genome and diversification of protoberbering-type alkaloids.</title>
        <authorList>
            <person name="Wang B."/>
            <person name="Shu S."/>
            <person name="Song C."/>
            <person name="Liu Y."/>
        </authorList>
    </citation>
    <scope>NUCLEOTIDE SEQUENCE [LARGE SCALE GENOMIC DNA]</scope>
    <source>
        <strain evidence="2">HL-2020</strain>
        <tissue evidence="2">Leaf</tissue>
    </source>
</reference>
<dbReference type="InterPro" id="IPR044985">
    <property type="entry name" value="YceD_plant"/>
</dbReference>
<keyword evidence="3" id="KW-1185">Reference proteome</keyword>
<dbReference type="PANTHER" id="PTHR37734:SF1">
    <property type="entry name" value="LARGE RIBOSOMAL RNA SUBUNIT ACCUMULATION PROTEIN YCED HOMOLOG 2, CHLOROPLASTIC"/>
    <property type="match status" value="1"/>
</dbReference>
<dbReference type="EMBL" id="JADFTS010000003">
    <property type="protein sequence ID" value="KAF9617469.1"/>
    <property type="molecule type" value="Genomic_DNA"/>
</dbReference>
<protein>
    <submittedName>
        <fullName evidence="2">Uncharacterized protein</fullName>
    </submittedName>
</protein>
<dbReference type="OrthoDB" id="1912778at2759"/>
<comment type="caution">
    <text evidence="2">The sequence shown here is derived from an EMBL/GenBank/DDBJ whole genome shotgun (WGS) entry which is preliminary data.</text>
</comment>
<proteinExistence type="predicted"/>
<accession>A0A835M8A9</accession>
<evidence type="ECO:0000313" key="2">
    <source>
        <dbReference type="EMBL" id="KAF9617469.1"/>
    </source>
</evidence>
<sequence length="221" mass="24925">MEASASVSIQKQIQPNPFSFPKTKTKPLQVTFKLRAASSSSTEKYDWDTSPSPPLVTPRRRSKNISRPIRSHRSLIKIATSWDWRWNGKLTSDYIFSLDELRLGDLAEDGHKDAEVFITLTIEKHASFGFSVDGRITTSFGRKCINCSSSYCKEVIYVKPGCEANLDSLIQDTIRLTTSVKETCSESCEKAEQRWQFGTNETSSSIDGRWSTLLKLKGKTI</sequence>
<dbReference type="Proteomes" id="UP000631114">
    <property type="component" value="Unassembled WGS sequence"/>
</dbReference>
<organism evidence="2 3">
    <name type="scientific">Coptis chinensis</name>
    <dbReference type="NCBI Taxonomy" id="261450"/>
    <lineage>
        <taxon>Eukaryota</taxon>
        <taxon>Viridiplantae</taxon>
        <taxon>Streptophyta</taxon>
        <taxon>Embryophyta</taxon>
        <taxon>Tracheophyta</taxon>
        <taxon>Spermatophyta</taxon>
        <taxon>Magnoliopsida</taxon>
        <taxon>Ranunculales</taxon>
        <taxon>Ranunculaceae</taxon>
        <taxon>Coptidoideae</taxon>
        <taxon>Coptis</taxon>
    </lineage>
</organism>